<sequence length="420" mass="45653">MPRSIADPRFPQTLRRLRVDRGLTLRELGRLVHHSKSLLHELETGTRQPSVETAQALDIALEAGGELARMVTADNAGVRRRTFVAAAGIAASLPHQRLTFGRRVGAGLPAQLVTRLARLRRLDDFLGGADTYRVYMAEVESTKALIRDGSYTEKTGRALLAVLAEQAQLAGWAAFDAGLHDDADGLYRMSLAAAEDADDTALAGNAWAFIAYLRLGLGQPGVDEAVAAVDTAGPSVTPGVRALLHCRRAWAHAVTGQAQEAETHLALGATALTEHDDRPEPDWVYWVDRSEVEIMTGRCWTVLRRPMRAITVLEQVLAAYDDTHARDKALYLSWLADAYLDVHEVEQACDTAGRAIELSAGIGSIRPGQRIDGFLGRLEPYGSLPCVVDLRARAVEWARQGRRLTAAATPDTAPPPPRSE</sequence>
<dbReference type="Gene3D" id="1.25.40.10">
    <property type="entry name" value="Tetratricopeptide repeat domain"/>
    <property type="match status" value="1"/>
</dbReference>
<accession>A0A6V8K2T3</accession>
<dbReference type="RefSeq" id="WP_173056986.1">
    <property type="nucleotide sequence ID" value="NZ_BAABGO010000001.1"/>
</dbReference>
<reference evidence="2 3" key="2">
    <citation type="submission" date="2020-03" db="EMBL/GenBank/DDBJ databases">
        <authorList>
            <person name="Ichikawa N."/>
            <person name="Kimura A."/>
            <person name="Kitahashi Y."/>
            <person name="Uohara A."/>
        </authorList>
    </citation>
    <scope>NUCLEOTIDE SEQUENCE [LARGE SCALE GENOMIC DNA]</scope>
    <source>
        <strain evidence="2 3">NBRC 108639</strain>
    </source>
</reference>
<organism evidence="2 3">
    <name type="scientific">Phytohabitans houttuyneae</name>
    <dbReference type="NCBI Taxonomy" id="1076126"/>
    <lineage>
        <taxon>Bacteria</taxon>
        <taxon>Bacillati</taxon>
        <taxon>Actinomycetota</taxon>
        <taxon>Actinomycetes</taxon>
        <taxon>Micromonosporales</taxon>
        <taxon>Micromonosporaceae</taxon>
    </lineage>
</organism>
<proteinExistence type="predicted"/>
<dbReference type="PROSITE" id="PS50943">
    <property type="entry name" value="HTH_CROC1"/>
    <property type="match status" value="1"/>
</dbReference>
<feature type="domain" description="HTH cro/C1-type" evidence="1">
    <location>
        <begin position="14"/>
        <end position="67"/>
    </location>
</feature>
<gene>
    <name evidence="2" type="ORF">Phou_036320</name>
</gene>
<dbReference type="SUPFAM" id="SSF48452">
    <property type="entry name" value="TPR-like"/>
    <property type="match status" value="1"/>
</dbReference>
<dbReference type="InterPro" id="IPR011990">
    <property type="entry name" value="TPR-like_helical_dom_sf"/>
</dbReference>
<dbReference type="GO" id="GO:0003677">
    <property type="term" value="F:DNA binding"/>
    <property type="evidence" value="ECO:0007669"/>
    <property type="project" value="InterPro"/>
</dbReference>
<dbReference type="EMBL" id="BLPF01000001">
    <property type="protein sequence ID" value="GFJ79452.1"/>
    <property type="molecule type" value="Genomic_DNA"/>
</dbReference>
<keyword evidence="3" id="KW-1185">Reference proteome</keyword>
<comment type="caution">
    <text evidence="2">The sequence shown here is derived from an EMBL/GenBank/DDBJ whole genome shotgun (WGS) entry which is preliminary data.</text>
</comment>
<dbReference type="Pfam" id="PF13560">
    <property type="entry name" value="HTH_31"/>
    <property type="match status" value="1"/>
</dbReference>
<dbReference type="InterPro" id="IPR001387">
    <property type="entry name" value="Cro/C1-type_HTH"/>
</dbReference>
<reference evidence="2 3" key="1">
    <citation type="submission" date="2020-03" db="EMBL/GenBank/DDBJ databases">
        <title>Whole genome shotgun sequence of Phytohabitans houttuyneae NBRC 108639.</title>
        <authorList>
            <person name="Komaki H."/>
            <person name="Tamura T."/>
        </authorList>
    </citation>
    <scope>NUCLEOTIDE SEQUENCE [LARGE SCALE GENOMIC DNA]</scope>
    <source>
        <strain evidence="2 3">NBRC 108639</strain>
    </source>
</reference>
<dbReference type="SMART" id="SM00530">
    <property type="entry name" value="HTH_XRE"/>
    <property type="match status" value="1"/>
</dbReference>
<dbReference type="AlphaFoldDB" id="A0A6V8K2T3"/>
<evidence type="ECO:0000313" key="2">
    <source>
        <dbReference type="EMBL" id="GFJ79452.1"/>
    </source>
</evidence>
<protein>
    <recommendedName>
        <fullName evidence="1">HTH cro/C1-type domain-containing protein</fullName>
    </recommendedName>
</protein>
<evidence type="ECO:0000259" key="1">
    <source>
        <dbReference type="PROSITE" id="PS50943"/>
    </source>
</evidence>
<dbReference type="Gene3D" id="1.10.260.40">
    <property type="entry name" value="lambda repressor-like DNA-binding domains"/>
    <property type="match status" value="1"/>
</dbReference>
<dbReference type="Proteomes" id="UP000482800">
    <property type="component" value="Unassembled WGS sequence"/>
</dbReference>
<dbReference type="CDD" id="cd00093">
    <property type="entry name" value="HTH_XRE"/>
    <property type="match status" value="1"/>
</dbReference>
<dbReference type="SUPFAM" id="SSF47413">
    <property type="entry name" value="lambda repressor-like DNA-binding domains"/>
    <property type="match status" value="1"/>
</dbReference>
<dbReference type="InterPro" id="IPR010982">
    <property type="entry name" value="Lambda_DNA-bd_dom_sf"/>
</dbReference>
<name>A0A6V8K2T3_9ACTN</name>
<evidence type="ECO:0000313" key="3">
    <source>
        <dbReference type="Proteomes" id="UP000482800"/>
    </source>
</evidence>